<feature type="compositionally biased region" description="Basic and acidic residues" evidence="3">
    <location>
        <begin position="261"/>
        <end position="271"/>
    </location>
</feature>
<dbReference type="Gene3D" id="3.30.1490.20">
    <property type="entry name" value="ATP-grasp fold, A domain"/>
    <property type="match status" value="1"/>
</dbReference>
<dbReference type="Gene3D" id="3.30.497.10">
    <property type="entry name" value="Antithrombin, subunit I, domain 2"/>
    <property type="match status" value="1"/>
</dbReference>
<organism evidence="5 6">
    <name type="scientific">Symbiodinium microadriaticum</name>
    <name type="common">Dinoflagellate</name>
    <name type="synonym">Zooxanthella microadriatica</name>
    <dbReference type="NCBI Taxonomy" id="2951"/>
    <lineage>
        <taxon>Eukaryota</taxon>
        <taxon>Sar</taxon>
        <taxon>Alveolata</taxon>
        <taxon>Dinophyceae</taxon>
        <taxon>Suessiales</taxon>
        <taxon>Symbiodiniaceae</taxon>
        <taxon>Symbiodinium</taxon>
    </lineage>
</organism>
<evidence type="ECO:0000256" key="2">
    <source>
        <dbReference type="RuleBase" id="RU000411"/>
    </source>
</evidence>
<reference evidence="5 6" key="1">
    <citation type="submission" date="2016-02" db="EMBL/GenBank/DDBJ databases">
        <title>Genome analysis of coral dinoflagellate symbionts highlights evolutionary adaptations to a symbiotic lifestyle.</title>
        <authorList>
            <person name="Aranda M."/>
            <person name="Li Y."/>
            <person name="Liew Y.J."/>
            <person name="Baumgarten S."/>
            <person name="Simakov O."/>
            <person name="Wilson M."/>
            <person name="Piel J."/>
            <person name="Ashoor H."/>
            <person name="Bougouffa S."/>
            <person name="Bajic V.B."/>
            <person name="Ryu T."/>
            <person name="Ravasi T."/>
            <person name="Bayer T."/>
            <person name="Micklem G."/>
            <person name="Kim H."/>
            <person name="Bhak J."/>
            <person name="Lajeunesse T.C."/>
            <person name="Voolstra C.R."/>
        </authorList>
    </citation>
    <scope>NUCLEOTIDE SEQUENCE [LARGE SCALE GENOMIC DNA]</scope>
    <source>
        <strain evidence="5 6">CCMP2467</strain>
    </source>
</reference>
<comment type="caution">
    <text evidence="5">The sequence shown here is derived from an EMBL/GenBank/DDBJ whole genome shotgun (WGS) entry which is preliminary data.</text>
</comment>
<dbReference type="InterPro" id="IPR023795">
    <property type="entry name" value="Serpin_CS"/>
</dbReference>
<dbReference type="Pfam" id="PF00079">
    <property type="entry name" value="Serpin"/>
    <property type="match status" value="1"/>
</dbReference>
<feature type="region of interest" description="Disordered" evidence="3">
    <location>
        <begin position="261"/>
        <end position="283"/>
    </location>
</feature>
<accession>A0A1Q9F020</accession>
<dbReference type="EMBL" id="LSRX01000033">
    <property type="protein sequence ID" value="OLQ13076.1"/>
    <property type="molecule type" value="Genomic_DNA"/>
</dbReference>
<protein>
    <submittedName>
        <fullName evidence="5">Serpin A3-8</fullName>
    </submittedName>
</protein>
<dbReference type="SMART" id="SM00093">
    <property type="entry name" value="SERPIN"/>
    <property type="match status" value="1"/>
</dbReference>
<dbReference type="Proteomes" id="UP000186817">
    <property type="component" value="Unassembled WGS sequence"/>
</dbReference>
<gene>
    <name evidence="5" type="primary">SERPINA3-8</name>
    <name evidence="5" type="ORF">AK812_SmicGene2980</name>
</gene>
<dbReference type="InterPro" id="IPR013815">
    <property type="entry name" value="ATP_grasp_subdomain_1"/>
</dbReference>
<dbReference type="InterPro" id="IPR042185">
    <property type="entry name" value="Serpin_sf_2"/>
</dbReference>
<evidence type="ECO:0000259" key="4">
    <source>
        <dbReference type="SMART" id="SM00093"/>
    </source>
</evidence>
<dbReference type="InterPro" id="IPR036186">
    <property type="entry name" value="Serpin_sf"/>
</dbReference>
<dbReference type="InterPro" id="IPR023796">
    <property type="entry name" value="Serpin_dom"/>
</dbReference>
<dbReference type="GO" id="GO:0005524">
    <property type="term" value="F:ATP binding"/>
    <property type="evidence" value="ECO:0007669"/>
    <property type="project" value="InterPro"/>
</dbReference>
<keyword evidence="6" id="KW-1185">Reference proteome</keyword>
<dbReference type="OrthoDB" id="419611at2759"/>
<evidence type="ECO:0000313" key="5">
    <source>
        <dbReference type="EMBL" id="OLQ13076.1"/>
    </source>
</evidence>
<feature type="domain" description="Serpin" evidence="4">
    <location>
        <begin position="329"/>
        <end position="667"/>
    </location>
</feature>
<evidence type="ECO:0000256" key="1">
    <source>
        <dbReference type="ARBA" id="ARBA00009500"/>
    </source>
</evidence>
<dbReference type="Gene3D" id="2.30.39.10">
    <property type="entry name" value="Alpha-1-antitrypsin, domain 1"/>
    <property type="match status" value="1"/>
</dbReference>
<dbReference type="GO" id="GO:0004867">
    <property type="term" value="F:serine-type endopeptidase inhibitor activity"/>
    <property type="evidence" value="ECO:0007669"/>
    <property type="project" value="InterPro"/>
</dbReference>
<dbReference type="AlphaFoldDB" id="A0A1Q9F020"/>
<dbReference type="PROSITE" id="PS00284">
    <property type="entry name" value="SERPIN"/>
    <property type="match status" value="1"/>
</dbReference>
<name>A0A1Q9F020_SYMMI</name>
<dbReference type="GO" id="GO:0005615">
    <property type="term" value="C:extracellular space"/>
    <property type="evidence" value="ECO:0007669"/>
    <property type="project" value="InterPro"/>
</dbReference>
<comment type="similarity">
    <text evidence="1 2">Belongs to the serpin family.</text>
</comment>
<dbReference type="PROSITE" id="PS51221">
    <property type="entry name" value="TTL"/>
    <property type="match status" value="1"/>
</dbReference>
<dbReference type="PANTHER" id="PTHR11461:SF211">
    <property type="entry name" value="GH10112P-RELATED"/>
    <property type="match status" value="1"/>
</dbReference>
<dbReference type="InterPro" id="IPR000215">
    <property type="entry name" value="Serpin_fam"/>
</dbReference>
<proteinExistence type="inferred from homology"/>
<dbReference type="PANTHER" id="PTHR11461">
    <property type="entry name" value="SERINE PROTEASE INHIBITOR, SERPIN"/>
    <property type="match status" value="1"/>
</dbReference>
<dbReference type="SUPFAM" id="SSF56574">
    <property type="entry name" value="Serpins"/>
    <property type="match status" value="1"/>
</dbReference>
<dbReference type="Pfam" id="PF03133">
    <property type="entry name" value="TTL"/>
    <property type="match status" value="1"/>
</dbReference>
<dbReference type="InterPro" id="IPR004344">
    <property type="entry name" value="TTL/TTLL_fam"/>
</dbReference>
<dbReference type="InterPro" id="IPR042178">
    <property type="entry name" value="Serpin_sf_1"/>
</dbReference>
<sequence length="678" mass="76197">MRTSLSSGFLSTPATAEFAYTAFAALARKLRSTFRRSLTLPTSVVRLALAWQQTLKEGGFQDDCQACCNMPAAPREARMSEELRKRLDRPSDASPWRDIKFRCSFHNTIYDVLKARGFKETEELDWDLFWCDKEWIHDAFDHTHLQAHQRVNHFRNHFELTRKDLLVKNIRRAQRQALKEGSLEEAQAFAACSPTTFVLPQEHLGLYCSWALRFKKQQPNGAIWIMKPVGKSQGRGIFLFDKLSQVSSWRQDPKWLRLQKEVETKPRRKDGDEDEEEKKEAEPYVGSFINPMMEVELISEENLGCMRFSVFGTSVQHGMALAFLNPLGFALFRLLTSQPGENVLVSPTSISGCLSMVAAGSTEGSATEHELATLLNGLLPGLPAESAVEMNNSAWVRMMVRPDFVEAVQRNFRAEAHELRSPDPQPINEWVKEKSHGRIPSLFDKPLDPYTVMVLVNTVFFKGSWASVFDPMLTQKAQFKGFSSPLPCDMMYKHDKSMPFFDHENFQAVRLPYSDEKTWATIILPKAQGGPALSAVATSLEAVWESLDGRLRDRRAEVELKLPRFRLSAGGSIKAALRELGLKEAFEPQGGFLKISEDPRVHLGEVMHKATLEVNEEGTVAVAATGAEMRSKSIPKPPVPMTVDRPFLFVLSDKSGAIHFLGQVVAPELAGLPATLSI</sequence>
<evidence type="ECO:0000256" key="3">
    <source>
        <dbReference type="SAM" id="MobiDB-lite"/>
    </source>
</evidence>
<evidence type="ECO:0000313" key="6">
    <source>
        <dbReference type="Proteomes" id="UP000186817"/>
    </source>
</evidence>